<dbReference type="InterPro" id="IPR010699">
    <property type="entry name" value="DUF1275"/>
</dbReference>
<feature type="transmembrane region" description="Helical" evidence="1">
    <location>
        <begin position="75"/>
        <end position="94"/>
    </location>
</feature>
<feature type="transmembrane region" description="Helical" evidence="1">
    <location>
        <begin position="132"/>
        <end position="149"/>
    </location>
</feature>
<feature type="transmembrane region" description="Helical" evidence="1">
    <location>
        <begin position="32"/>
        <end position="55"/>
    </location>
</feature>
<dbReference type="PANTHER" id="PTHR37314">
    <property type="entry name" value="SLR0142 PROTEIN"/>
    <property type="match status" value="1"/>
</dbReference>
<accession>A0ABT5FRD1</accession>
<dbReference type="PANTHER" id="PTHR37314:SF4">
    <property type="entry name" value="UPF0700 TRANSMEMBRANE PROTEIN YOAK"/>
    <property type="match status" value="1"/>
</dbReference>
<feature type="transmembrane region" description="Helical" evidence="1">
    <location>
        <begin position="106"/>
        <end position="126"/>
    </location>
</feature>
<dbReference type="Proteomes" id="UP001221328">
    <property type="component" value="Unassembled WGS sequence"/>
</dbReference>
<dbReference type="EMBL" id="JAQOSK010000003">
    <property type="protein sequence ID" value="MDC2955040.1"/>
    <property type="molecule type" value="Genomic_DNA"/>
</dbReference>
<evidence type="ECO:0000313" key="2">
    <source>
        <dbReference type="EMBL" id="MDC2955040.1"/>
    </source>
</evidence>
<organism evidence="2 3">
    <name type="scientific">Streptomyces gilvifuscus</name>
    <dbReference type="NCBI Taxonomy" id="1550617"/>
    <lineage>
        <taxon>Bacteria</taxon>
        <taxon>Bacillati</taxon>
        <taxon>Actinomycetota</taxon>
        <taxon>Actinomycetes</taxon>
        <taxon>Kitasatosporales</taxon>
        <taxon>Streptomycetaceae</taxon>
        <taxon>Streptomyces</taxon>
    </lineage>
</organism>
<protein>
    <submittedName>
        <fullName evidence="2">YoaK family protein</fullName>
    </submittedName>
</protein>
<feature type="transmembrane region" description="Helical" evidence="1">
    <location>
        <begin position="212"/>
        <end position="230"/>
    </location>
</feature>
<keyword evidence="1" id="KW-1133">Transmembrane helix</keyword>
<sequence length="236" mass="23175">MSSGTIGRRRGGRLSAATKAVLDQGDRLVPPLLMLTLLSGVIDAVSLLGLGHVFVANMTGNLVLVGLSLTGAPGSSAAGPVVALGGFVVGALLVRAVAPRRAGHRALLGVCAALEAALFVVAALAWSYDGGVLPILLCAVALGMQNAAVRRLGLAGLTTTVMTSTLTGLVADRAERRTASTSGRQALSVLTLVAGAGVGAVAVRWAGTPWTLTAVAVLAVAAAVTVSVAGPTGSGG</sequence>
<evidence type="ECO:0000256" key="1">
    <source>
        <dbReference type="SAM" id="Phobius"/>
    </source>
</evidence>
<gene>
    <name evidence="2" type="ORF">PO587_11240</name>
</gene>
<name>A0ABT5FRD1_9ACTN</name>
<dbReference type="Pfam" id="PF06912">
    <property type="entry name" value="DUF1275"/>
    <property type="match status" value="1"/>
</dbReference>
<comment type="caution">
    <text evidence="2">The sequence shown here is derived from an EMBL/GenBank/DDBJ whole genome shotgun (WGS) entry which is preliminary data.</text>
</comment>
<proteinExistence type="predicted"/>
<dbReference type="RefSeq" id="WP_272175076.1">
    <property type="nucleotide sequence ID" value="NZ_JAQOSK010000003.1"/>
</dbReference>
<keyword evidence="1" id="KW-0812">Transmembrane</keyword>
<feature type="transmembrane region" description="Helical" evidence="1">
    <location>
        <begin position="186"/>
        <end position="206"/>
    </location>
</feature>
<evidence type="ECO:0000313" key="3">
    <source>
        <dbReference type="Proteomes" id="UP001221328"/>
    </source>
</evidence>
<reference evidence="2 3" key="1">
    <citation type="journal article" date="2015" name="Int. J. Syst. Evol. Microbiol.">
        <title>Streptomyces gilvifuscus sp. nov., an actinomycete that produces antibacterial compounds isolated from soil.</title>
        <authorList>
            <person name="Nguyen T.M."/>
            <person name="Kim J."/>
        </authorList>
    </citation>
    <scope>NUCLEOTIDE SEQUENCE [LARGE SCALE GENOMIC DNA]</scope>
    <source>
        <strain evidence="2 3">T113</strain>
    </source>
</reference>
<keyword evidence="1" id="KW-0472">Membrane</keyword>
<keyword evidence="3" id="KW-1185">Reference proteome</keyword>